<dbReference type="EMBL" id="CP003493">
    <property type="protein sequence ID" value="AFV90968.1"/>
    <property type="molecule type" value="Genomic_DNA"/>
</dbReference>
<dbReference type="eggNOG" id="COG0697">
    <property type="taxonomic scope" value="Bacteria"/>
</dbReference>
<dbReference type="HOGENOM" id="CLU_2035900_0_0_11"/>
<evidence type="ECO:0000256" key="2">
    <source>
        <dbReference type="SAM" id="Phobius"/>
    </source>
</evidence>
<evidence type="ECO:0000256" key="1">
    <source>
        <dbReference type="SAM" id="MobiDB-lite"/>
    </source>
</evidence>
<keyword evidence="2" id="KW-0812">Transmembrane</keyword>
<keyword evidence="2" id="KW-0472">Membrane</keyword>
<accession>K7S0U0</accession>
<evidence type="ECO:0000313" key="4">
    <source>
        <dbReference type="Proteomes" id="UP000000214"/>
    </source>
</evidence>
<dbReference type="PATRIC" id="fig|1171373.8.peg.3156"/>
<sequence length="121" mass="12310">MYPLAFYSSMHFAGVAIGSVISLASAPLASGVLERVVDRAPLSRWWTLAAGLAWAGLAVIGMGLAVLALTPTSTPPADSAHSLAPGTGSWPLRPRATVETTPTSAPGEGPANDVSTVKETL</sequence>
<dbReference type="KEGG" id="pbo:PACID_32080"/>
<reference evidence="3 4" key="1">
    <citation type="journal article" date="2012" name="BMC Genomics">
        <title>The genome sequence of Propionibacterium acidipropionici provides insights into its biotechnological and industrial potential.</title>
        <authorList>
            <person name="Parizzi L.P."/>
            <person name="Grassi M.C."/>
            <person name="Llerena L.A."/>
            <person name="Carazzolle M.F."/>
            <person name="Queiroz V.L."/>
            <person name="Lunardi I."/>
            <person name="Zeidler A.F."/>
            <person name="Teixeira P.J."/>
            <person name="Mieczkowski P."/>
            <person name="Rincones J."/>
            <person name="Pereira G.A."/>
        </authorList>
    </citation>
    <scope>NUCLEOTIDE SEQUENCE [LARGE SCALE GENOMIC DNA]</scope>
    <source>
        <strain evidence="4">ATCC 4875 / DSM 20272 / JCM 6432 / NBRC 12425 / NCIMB 8070</strain>
    </source>
</reference>
<proteinExistence type="predicted"/>
<feature type="region of interest" description="Disordered" evidence="1">
    <location>
        <begin position="73"/>
        <end position="121"/>
    </location>
</feature>
<organism evidence="3 4">
    <name type="scientific">Acidipropionibacterium acidipropionici (strain ATCC 4875 / DSM 20272 / JCM 6432 / NBRC 12425 / NCIMB 8070 / 4)</name>
    <name type="common">Propionibacterium acidipropionici</name>
    <dbReference type="NCBI Taxonomy" id="1171373"/>
    <lineage>
        <taxon>Bacteria</taxon>
        <taxon>Bacillati</taxon>
        <taxon>Actinomycetota</taxon>
        <taxon>Actinomycetes</taxon>
        <taxon>Propionibacteriales</taxon>
        <taxon>Propionibacteriaceae</taxon>
        <taxon>Acidipropionibacterium</taxon>
    </lineage>
</organism>
<protein>
    <submittedName>
        <fullName evidence="3">Uncharacterized protein</fullName>
    </submittedName>
</protein>
<name>K7S0U0_ACIA4</name>
<dbReference type="AlphaFoldDB" id="K7S0U0"/>
<feature type="transmembrane region" description="Helical" evidence="2">
    <location>
        <begin position="45"/>
        <end position="69"/>
    </location>
</feature>
<feature type="transmembrane region" description="Helical" evidence="2">
    <location>
        <begin position="12"/>
        <end position="33"/>
    </location>
</feature>
<evidence type="ECO:0000313" key="3">
    <source>
        <dbReference type="EMBL" id="AFV90968.1"/>
    </source>
</evidence>
<gene>
    <name evidence="3" type="ordered locus">PACID_32080</name>
</gene>
<dbReference type="STRING" id="1171373.PACID_32080"/>
<dbReference type="Proteomes" id="UP000000214">
    <property type="component" value="Chromosome"/>
</dbReference>
<keyword evidence="2" id="KW-1133">Transmembrane helix</keyword>